<accession>A0A1T4KBK5</accession>
<organism evidence="6 7">
    <name type="scientific">Sediminibacterium ginsengisoli</name>
    <dbReference type="NCBI Taxonomy" id="413434"/>
    <lineage>
        <taxon>Bacteria</taxon>
        <taxon>Pseudomonadati</taxon>
        <taxon>Bacteroidota</taxon>
        <taxon>Chitinophagia</taxon>
        <taxon>Chitinophagales</taxon>
        <taxon>Chitinophagaceae</taxon>
        <taxon>Sediminibacterium</taxon>
    </lineage>
</organism>
<dbReference type="Gene3D" id="3.40.50.300">
    <property type="entry name" value="P-loop containing nucleotide triphosphate hydrolases"/>
    <property type="match status" value="1"/>
</dbReference>
<dbReference type="InterPro" id="IPR000432">
    <property type="entry name" value="DNA_mismatch_repair_MutS_C"/>
</dbReference>
<feature type="transmembrane region" description="Helical" evidence="4">
    <location>
        <begin position="436"/>
        <end position="456"/>
    </location>
</feature>
<dbReference type="SMART" id="SM00534">
    <property type="entry name" value="MUTSac"/>
    <property type="match status" value="1"/>
</dbReference>
<evidence type="ECO:0000259" key="5">
    <source>
        <dbReference type="SMART" id="SM00534"/>
    </source>
</evidence>
<dbReference type="GO" id="GO:0030983">
    <property type="term" value="F:mismatched DNA binding"/>
    <property type="evidence" value="ECO:0007669"/>
    <property type="project" value="InterPro"/>
</dbReference>
<dbReference type="SUPFAM" id="SSF52540">
    <property type="entry name" value="P-loop containing nucleoside triphosphate hydrolases"/>
    <property type="match status" value="1"/>
</dbReference>
<keyword evidence="4" id="KW-0812">Transmembrane</keyword>
<dbReference type="Pfam" id="PF00488">
    <property type="entry name" value="MutS_V"/>
    <property type="match status" value="1"/>
</dbReference>
<keyword evidence="7" id="KW-1185">Reference proteome</keyword>
<dbReference type="GO" id="GO:0140664">
    <property type="term" value="F:ATP-dependent DNA damage sensor activity"/>
    <property type="evidence" value="ECO:0007669"/>
    <property type="project" value="InterPro"/>
</dbReference>
<dbReference type="InterPro" id="IPR027417">
    <property type="entry name" value="P-loop_NTPase"/>
</dbReference>
<reference evidence="6 7" key="1">
    <citation type="submission" date="2017-02" db="EMBL/GenBank/DDBJ databases">
        <authorList>
            <person name="Peterson S.W."/>
        </authorList>
    </citation>
    <scope>NUCLEOTIDE SEQUENCE [LARGE SCALE GENOMIC DNA]</scope>
    <source>
        <strain evidence="6 7">DSM 22335</strain>
    </source>
</reference>
<evidence type="ECO:0000256" key="4">
    <source>
        <dbReference type="SAM" id="Phobius"/>
    </source>
</evidence>
<dbReference type="InterPro" id="IPR036187">
    <property type="entry name" value="DNA_mismatch_repair_MutS_sf"/>
</dbReference>
<dbReference type="PANTHER" id="PTHR11361:SF99">
    <property type="entry name" value="DNA MISMATCH REPAIR PROTEIN"/>
    <property type="match status" value="1"/>
</dbReference>
<keyword evidence="2" id="KW-0067">ATP-binding</keyword>
<gene>
    <name evidence="6" type="ORF">SAMN04488132_101596</name>
</gene>
<dbReference type="RefSeq" id="WP_078829927.1">
    <property type="nucleotide sequence ID" value="NZ_FUWH01000001.1"/>
</dbReference>
<dbReference type="STRING" id="413434.SAMN04488132_101596"/>
<keyword evidence="4" id="KW-1133">Transmembrane helix</keyword>
<evidence type="ECO:0000313" key="7">
    <source>
        <dbReference type="Proteomes" id="UP000190888"/>
    </source>
</evidence>
<dbReference type="GO" id="GO:0005829">
    <property type="term" value="C:cytosol"/>
    <property type="evidence" value="ECO:0007669"/>
    <property type="project" value="TreeGrafter"/>
</dbReference>
<dbReference type="OrthoDB" id="9802448at2"/>
<dbReference type="PANTHER" id="PTHR11361">
    <property type="entry name" value="DNA MISMATCH REPAIR PROTEIN MUTS FAMILY MEMBER"/>
    <property type="match status" value="1"/>
</dbReference>
<protein>
    <submittedName>
        <fullName evidence="6">MutS domain III</fullName>
    </submittedName>
</protein>
<dbReference type="EMBL" id="FUWH01000001">
    <property type="protein sequence ID" value="SJZ39820.1"/>
    <property type="molecule type" value="Genomic_DNA"/>
</dbReference>
<feature type="transmembrane region" description="Helical" evidence="4">
    <location>
        <begin position="240"/>
        <end position="258"/>
    </location>
</feature>
<name>A0A1T4KBK5_9BACT</name>
<dbReference type="InterPro" id="IPR045076">
    <property type="entry name" value="MutS"/>
</dbReference>
<proteinExistence type="predicted"/>
<feature type="transmembrane region" description="Helical" evidence="4">
    <location>
        <begin position="57"/>
        <end position="76"/>
    </location>
</feature>
<keyword evidence="1" id="KW-0547">Nucleotide-binding</keyword>
<dbReference type="GO" id="GO:0005524">
    <property type="term" value="F:ATP binding"/>
    <property type="evidence" value="ECO:0007669"/>
    <property type="project" value="UniProtKB-KW"/>
</dbReference>
<dbReference type="Gene3D" id="1.10.1420.10">
    <property type="match status" value="1"/>
</dbReference>
<dbReference type="AlphaFoldDB" id="A0A1T4KBK5"/>
<dbReference type="GO" id="GO:0006298">
    <property type="term" value="P:mismatch repair"/>
    <property type="evidence" value="ECO:0007669"/>
    <property type="project" value="InterPro"/>
</dbReference>
<evidence type="ECO:0000313" key="6">
    <source>
        <dbReference type="EMBL" id="SJZ39820.1"/>
    </source>
</evidence>
<evidence type="ECO:0000256" key="1">
    <source>
        <dbReference type="ARBA" id="ARBA00022741"/>
    </source>
</evidence>
<feature type="transmembrane region" description="Helical" evidence="4">
    <location>
        <begin position="212"/>
        <end position="234"/>
    </location>
</feature>
<sequence>MKDSAEQLYRQREQAFESQAAQYVQRGRLLATLRFVLFTLAAYCLYMAFSLRFTGTWLWFALALLILFLYCVVISGDVKKKIAFLKQLVKINQNEIIVLQQGESFLDNGSVFGKQKGAAADLSVFGKHSLYHRLNRAAGKSGKQELAALLQQPHTDPAAIAAAQACVQELAALTDFRQELLAETLLLDESEAHNQFQQQTDKGDYDFLFAPLCRALAIGWPVLGFAAIGTAIWYENLLPVAAVTIFGYIVLLFFLRKINRLHAQVSKRSYLYDQYSNCFKHINAQSFQHPHLQSLKDDTTDAKNGFERLSRITGLFDLRVSLPGLILNGLFLLDLHSAATYMKWIRKYQHRTGLWLKALGEMEMLNSIASFHVNHPDFIFPAIDNEKLSIRAEKLGHPLMQPGTAVVNDTSIGVDEKLLLVTGSNMSGKSTFLRTVGLNLLLAQCGAPVFAASFVFSPMKLLTSFHHIDSLEESTSYFYAELKSLQSIMQELETGIPALVLLDEVMRGTNSVDKHDGTALLIRKLLQYNCLSLIATHDIELGILAERSPREISNYCFESELTASGLHFDFIMRPGVAQSRNATYLMQQMGIV</sequence>
<evidence type="ECO:0000256" key="3">
    <source>
        <dbReference type="ARBA" id="ARBA00023125"/>
    </source>
</evidence>
<keyword evidence="4" id="KW-0472">Membrane</keyword>
<feature type="transmembrane region" description="Helical" evidence="4">
    <location>
        <begin position="31"/>
        <end position="51"/>
    </location>
</feature>
<feature type="domain" description="DNA mismatch repair proteins mutS family" evidence="5">
    <location>
        <begin position="416"/>
        <end position="587"/>
    </location>
</feature>
<dbReference type="Proteomes" id="UP000190888">
    <property type="component" value="Unassembled WGS sequence"/>
</dbReference>
<keyword evidence="3" id="KW-0238">DNA-binding</keyword>
<evidence type="ECO:0000256" key="2">
    <source>
        <dbReference type="ARBA" id="ARBA00022840"/>
    </source>
</evidence>
<dbReference type="SUPFAM" id="SSF48334">
    <property type="entry name" value="DNA repair protein MutS, domain III"/>
    <property type="match status" value="1"/>
</dbReference>